<evidence type="ECO:0000256" key="2">
    <source>
        <dbReference type="SAM" id="Phobius"/>
    </source>
</evidence>
<feature type="region of interest" description="Disordered" evidence="1">
    <location>
        <begin position="192"/>
        <end position="249"/>
    </location>
</feature>
<name>A0A2T7PDX1_POMCA</name>
<protein>
    <submittedName>
        <fullName evidence="3">Uncharacterized protein</fullName>
    </submittedName>
</protein>
<feature type="region of interest" description="Disordered" evidence="1">
    <location>
        <begin position="269"/>
        <end position="306"/>
    </location>
</feature>
<keyword evidence="4" id="KW-1185">Reference proteome</keyword>
<sequence>MAAEMAARVAWRSYHDWVLPKNAVVAILAGALLFLFLGLLLLAIGGGLGVVGLIAAGAVLAGLGGCGLMVCLLLCLHAYFVFNVQDEAVQTSDIPWSDNITTEESPCYAVINKPSALKSSDGTLRRNGGGGVKKVTMAPDVALDADRAPALPPPAEIGGVAEMVPASPSTPGYKTIGQYSGVEATPFSGSTAVGGGEGLSDRGSNLSVQQAASTSTSSHSYKIHTQGLQYQSGRPYLQEDDDYDNPAVERSPMLTSTVTSAGPAAKSKKSFFGVSRAQPEPDIPEPSPLVHPSARRPMTFEQQSSSKMSIYDNVLFPYAENDGE</sequence>
<feature type="transmembrane region" description="Helical" evidence="2">
    <location>
        <begin position="51"/>
        <end position="82"/>
    </location>
</feature>
<reference evidence="3 4" key="1">
    <citation type="submission" date="2018-04" db="EMBL/GenBank/DDBJ databases">
        <title>The genome of golden apple snail Pomacea canaliculata provides insight into stress tolerance and invasive adaptation.</title>
        <authorList>
            <person name="Liu C."/>
            <person name="Liu B."/>
            <person name="Ren Y."/>
            <person name="Zhang Y."/>
            <person name="Wang H."/>
            <person name="Li S."/>
            <person name="Jiang F."/>
            <person name="Yin L."/>
            <person name="Zhang G."/>
            <person name="Qian W."/>
            <person name="Fan W."/>
        </authorList>
    </citation>
    <scope>NUCLEOTIDE SEQUENCE [LARGE SCALE GENOMIC DNA]</scope>
    <source>
        <strain evidence="3">SZHN2017</strain>
        <tissue evidence="3">Muscle</tissue>
    </source>
</reference>
<comment type="caution">
    <text evidence="3">The sequence shown here is derived from an EMBL/GenBank/DDBJ whole genome shotgun (WGS) entry which is preliminary data.</text>
</comment>
<gene>
    <name evidence="3" type="ORF">C0Q70_07022</name>
</gene>
<keyword evidence="2" id="KW-0472">Membrane</keyword>
<proteinExistence type="predicted"/>
<dbReference type="OrthoDB" id="6077174at2759"/>
<feature type="compositionally biased region" description="Low complexity" evidence="1">
    <location>
        <begin position="207"/>
        <end position="220"/>
    </location>
</feature>
<evidence type="ECO:0000313" key="3">
    <source>
        <dbReference type="EMBL" id="PVD31607.1"/>
    </source>
</evidence>
<dbReference type="EMBL" id="PZQS01000004">
    <property type="protein sequence ID" value="PVD31607.1"/>
    <property type="molecule type" value="Genomic_DNA"/>
</dbReference>
<keyword evidence="2" id="KW-0812">Transmembrane</keyword>
<dbReference type="AlphaFoldDB" id="A0A2T7PDX1"/>
<evidence type="ECO:0000256" key="1">
    <source>
        <dbReference type="SAM" id="MobiDB-lite"/>
    </source>
</evidence>
<accession>A0A2T7PDX1</accession>
<keyword evidence="2" id="KW-1133">Transmembrane helix</keyword>
<feature type="transmembrane region" description="Helical" evidence="2">
    <location>
        <begin position="23"/>
        <end position="44"/>
    </location>
</feature>
<evidence type="ECO:0000313" key="4">
    <source>
        <dbReference type="Proteomes" id="UP000245119"/>
    </source>
</evidence>
<organism evidence="3 4">
    <name type="scientific">Pomacea canaliculata</name>
    <name type="common">Golden apple snail</name>
    <dbReference type="NCBI Taxonomy" id="400727"/>
    <lineage>
        <taxon>Eukaryota</taxon>
        <taxon>Metazoa</taxon>
        <taxon>Spiralia</taxon>
        <taxon>Lophotrochozoa</taxon>
        <taxon>Mollusca</taxon>
        <taxon>Gastropoda</taxon>
        <taxon>Caenogastropoda</taxon>
        <taxon>Architaenioglossa</taxon>
        <taxon>Ampullarioidea</taxon>
        <taxon>Ampullariidae</taxon>
        <taxon>Pomacea</taxon>
    </lineage>
</organism>
<dbReference type="Proteomes" id="UP000245119">
    <property type="component" value="Linkage Group LG4"/>
</dbReference>